<feature type="coiled-coil region" evidence="1">
    <location>
        <begin position="114"/>
        <end position="148"/>
    </location>
</feature>
<reference evidence="3 4" key="1">
    <citation type="submission" date="2024-04" db="EMBL/GenBank/DDBJ databases">
        <title>Tritrichomonas musculus Genome.</title>
        <authorList>
            <person name="Alves-Ferreira E."/>
            <person name="Grigg M."/>
            <person name="Lorenzi H."/>
            <person name="Galac M."/>
        </authorList>
    </citation>
    <scope>NUCLEOTIDE SEQUENCE [LARGE SCALE GENOMIC DNA]</scope>
    <source>
        <strain evidence="3 4">EAF2021</strain>
    </source>
</reference>
<feature type="compositionally biased region" description="Basic and acidic residues" evidence="2">
    <location>
        <begin position="29"/>
        <end position="38"/>
    </location>
</feature>
<evidence type="ECO:0000313" key="4">
    <source>
        <dbReference type="Proteomes" id="UP001470230"/>
    </source>
</evidence>
<proteinExistence type="predicted"/>
<feature type="region of interest" description="Disordered" evidence="2">
    <location>
        <begin position="1"/>
        <end position="39"/>
    </location>
</feature>
<keyword evidence="1" id="KW-0175">Coiled coil</keyword>
<feature type="region of interest" description="Disordered" evidence="2">
    <location>
        <begin position="297"/>
        <end position="336"/>
    </location>
</feature>
<evidence type="ECO:0000313" key="3">
    <source>
        <dbReference type="EMBL" id="KAK8860762.1"/>
    </source>
</evidence>
<gene>
    <name evidence="3" type="ORF">M9Y10_012428</name>
</gene>
<protein>
    <submittedName>
        <fullName evidence="3">Uncharacterized protein</fullName>
    </submittedName>
</protein>
<accession>A0ABR2ICI2</accession>
<organism evidence="3 4">
    <name type="scientific">Tritrichomonas musculus</name>
    <dbReference type="NCBI Taxonomy" id="1915356"/>
    <lineage>
        <taxon>Eukaryota</taxon>
        <taxon>Metamonada</taxon>
        <taxon>Parabasalia</taxon>
        <taxon>Tritrichomonadida</taxon>
        <taxon>Tritrichomonadidae</taxon>
        <taxon>Tritrichomonas</taxon>
    </lineage>
</organism>
<comment type="caution">
    <text evidence="3">The sequence shown here is derived from an EMBL/GenBank/DDBJ whole genome shotgun (WGS) entry which is preliminary data.</text>
</comment>
<dbReference type="EMBL" id="JAPFFF010000018">
    <property type="protein sequence ID" value="KAK8860762.1"/>
    <property type="molecule type" value="Genomic_DNA"/>
</dbReference>
<evidence type="ECO:0000256" key="1">
    <source>
        <dbReference type="SAM" id="Coils"/>
    </source>
</evidence>
<feature type="compositionally biased region" description="Polar residues" evidence="2">
    <location>
        <begin position="1"/>
        <end position="15"/>
    </location>
</feature>
<dbReference type="PANTHER" id="PTHR47026:SF2">
    <property type="entry name" value="FLAGELLAR ASSOCIATED PROTEIN"/>
    <property type="match status" value="1"/>
</dbReference>
<name>A0ABR2ICI2_9EUKA</name>
<dbReference type="Proteomes" id="UP001470230">
    <property type="component" value="Unassembled WGS sequence"/>
</dbReference>
<feature type="coiled-coil region" evidence="1">
    <location>
        <begin position="202"/>
        <end position="260"/>
    </location>
</feature>
<sequence length="373" mass="43932">MNAEPSDSQLESTISRPPPRRYAQTSQKSRNETDKPSRCDQSIQKIALNILNDGNYDGVTRENSFQVVAELQKYQESLQMKSMYMKADEVDKCIQKVKTYQTSTKYIQLQTQRAVGYSEMLDNTKNENDDLQNQWSELIKNAEQKRDAEIAELQQSFVTELELYDQHFNDPPPTKFLKFSAKYIDLRQRQKIMATSEHYLEAKQMKKLADQLEKQEREKQQENWIQYLEQNRESIIREQERKMKTKVSAWEKTINQMKNQSKSEMMHGKRSEDYLTNKIHSAISDLDVEVDIEYEKNKNQSGEIDQQRPITKASRKSMHKSQANESSVSMTGTGNLSNRIFRPLTEKEIKFKQRKKANFITYTRTFSPRNSRK</sequence>
<dbReference type="PANTHER" id="PTHR47026">
    <property type="entry name" value="PIGMENTOSA GTPASE REGULATOR-LIKE PROTEIN, PUTATIVE-RELATED"/>
    <property type="match status" value="1"/>
</dbReference>
<feature type="compositionally biased region" description="Polar residues" evidence="2">
    <location>
        <begin position="320"/>
        <end position="336"/>
    </location>
</feature>
<keyword evidence="4" id="KW-1185">Reference proteome</keyword>
<evidence type="ECO:0000256" key="2">
    <source>
        <dbReference type="SAM" id="MobiDB-lite"/>
    </source>
</evidence>